<dbReference type="STRING" id="1185767.IIF7_06911"/>
<dbReference type="InterPro" id="IPR000297">
    <property type="entry name" value="PPIase_PpiC"/>
</dbReference>
<evidence type="ECO:0000259" key="4">
    <source>
        <dbReference type="PROSITE" id="PS50198"/>
    </source>
</evidence>
<evidence type="ECO:0000256" key="3">
    <source>
        <dbReference type="SAM" id="MobiDB-lite"/>
    </source>
</evidence>
<evidence type="ECO:0000313" key="5">
    <source>
        <dbReference type="EMBL" id="ORL46280.1"/>
    </source>
</evidence>
<feature type="region of interest" description="Disordered" evidence="3">
    <location>
        <begin position="353"/>
        <end position="381"/>
    </location>
</feature>
<dbReference type="Gene3D" id="1.10.4030.10">
    <property type="entry name" value="Porin chaperone SurA, peptide-binding domain"/>
    <property type="match status" value="1"/>
</dbReference>
<evidence type="ECO:0000256" key="1">
    <source>
        <dbReference type="ARBA" id="ARBA00022729"/>
    </source>
</evidence>
<dbReference type="Pfam" id="PF00639">
    <property type="entry name" value="Rotamase"/>
    <property type="match status" value="2"/>
</dbReference>
<gene>
    <name evidence="5" type="ORF">IIF7_06911</name>
</gene>
<sequence>MQLKTINLRFTIKRGLMLVALLLGINAGAQEIIVTDSTSIQMEDELAQNKPLAEEEGARRKVDGIAAVIGDYIILDSDVDLTRKDIQSQGGSTVDVTDCQLAGSLMENKLYAHQAIQDSIIVPDSQINNYIDQQIAGMVRQLGSIEDVLEFYKRDSEAEFRNELFELNQQSQLAQKMRQKIVENIEVTPEEVRAYFNDIPKDSLPVFGDEVEISEIVVKPEVPEEEKQKTIDRLNQFRADVLENGSKFATKAILYSDDTQTGGDILSLGRKDAFVKEFKDVAFSLREGEISEPFETTYGYHIVQLVKVRGQEIDVRHILLIPDVNNAAVEKAKEEIDNVREKIESGEVEFAQAAREVSDRDETKSDGGKMRNPTTGDLGFDQKNLPPRLYSQIQDLKEGEISYRLTEQDEMGRPIFKIVKIDKRIPEHVADYGTDYMKIKDLALQDKRIKAIQEWQKEKIQDTYVKISGKYRDCEYTSNWLKK</sequence>
<dbReference type="InterPro" id="IPR027304">
    <property type="entry name" value="Trigger_fact/SurA_dom_sf"/>
</dbReference>
<dbReference type="InterPro" id="IPR050280">
    <property type="entry name" value="OMP_Chaperone_SurA"/>
</dbReference>
<dbReference type="EMBL" id="ARYN01000005">
    <property type="protein sequence ID" value="ORL46280.1"/>
    <property type="molecule type" value="Genomic_DNA"/>
</dbReference>
<dbReference type="PANTHER" id="PTHR47637:SF1">
    <property type="entry name" value="CHAPERONE SURA"/>
    <property type="match status" value="1"/>
</dbReference>
<dbReference type="GO" id="GO:0003755">
    <property type="term" value="F:peptidyl-prolyl cis-trans isomerase activity"/>
    <property type="evidence" value="ECO:0007669"/>
    <property type="project" value="UniProtKB-KW"/>
</dbReference>
<evidence type="ECO:0000256" key="2">
    <source>
        <dbReference type="PROSITE-ProRule" id="PRU00278"/>
    </source>
</evidence>
<organism evidence="5 6">
    <name type="scientific">Zunongwangia atlantica 22II14-10F7</name>
    <dbReference type="NCBI Taxonomy" id="1185767"/>
    <lineage>
        <taxon>Bacteria</taxon>
        <taxon>Pseudomonadati</taxon>
        <taxon>Bacteroidota</taxon>
        <taxon>Flavobacteriia</taxon>
        <taxon>Flavobacteriales</taxon>
        <taxon>Flavobacteriaceae</taxon>
        <taxon>Zunongwangia</taxon>
    </lineage>
</organism>
<keyword evidence="2 5" id="KW-0413">Isomerase</keyword>
<evidence type="ECO:0000313" key="6">
    <source>
        <dbReference type="Proteomes" id="UP000192746"/>
    </source>
</evidence>
<feature type="domain" description="PpiC" evidence="4">
    <location>
        <begin position="310"/>
        <end position="420"/>
    </location>
</feature>
<feature type="compositionally biased region" description="Basic and acidic residues" evidence="3">
    <location>
        <begin position="356"/>
        <end position="369"/>
    </location>
</feature>
<dbReference type="AlphaFoldDB" id="A0A1Y1T5G6"/>
<dbReference type="InterPro" id="IPR046357">
    <property type="entry name" value="PPIase_dom_sf"/>
</dbReference>
<keyword evidence="6" id="KW-1185">Reference proteome</keyword>
<name>A0A1Y1T5G6_9FLAO</name>
<accession>A0A1Y1T5G6</accession>
<dbReference type="PANTHER" id="PTHR47637">
    <property type="entry name" value="CHAPERONE SURA"/>
    <property type="match status" value="1"/>
</dbReference>
<reference evidence="5 6" key="1">
    <citation type="submission" date="2013-04" db="EMBL/GenBank/DDBJ databases">
        <title>Zunongwangia sp. 22II14-10F7 Genome Sequencing.</title>
        <authorList>
            <person name="Lai Q."/>
            <person name="Shao Z."/>
        </authorList>
    </citation>
    <scope>NUCLEOTIDE SEQUENCE [LARGE SCALE GENOMIC DNA]</scope>
    <source>
        <strain evidence="5 6">22II14-10F7</strain>
    </source>
</reference>
<proteinExistence type="predicted"/>
<dbReference type="PROSITE" id="PS50198">
    <property type="entry name" value="PPIC_PPIASE_2"/>
    <property type="match status" value="2"/>
</dbReference>
<keyword evidence="1" id="KW-0732">Signal</keyword>
<comment type="caution">
    <text evidence="5">The sequence shown here is derived from an EMBL/GenBank/DDBJ whole genome shotgun (WGS) entry which is preliminary data.</text>
</comment>
<protein>
    <submittedName>
        <fullName evidence="5">PpiC-type peptidyl-prolyl cis-trans isomerase</fullName>
    </submittedName>
</protein>
<dbReference type="SUPFAM" id="SSF109998">
    <property type="entry name" value="Triger factor/SurA peptide-binding domain-like"/>
    <property type="match status" value="1"/>
</dbReference>
<dbReference type="SUPFAM" id="SSF54534">
    <property type="entry name" value="FKBP-like"/>
    <property type="match status" value="2"/>
</dbReference>
<dbReference type="Proteomes" id="UP000192746">
    <property type="component" value="Unassembled WGS sequence"/>
</dbReference>
<dbReference type="RefSeq" id="WP_176218913.1">
    <property type="nucleotide sequence ID" value="NZ_ARYN01000005.1"/>
</dbReference>
<feature type="domain" description="PpiC" evidence="4">
    <location>
        <begin position="208"/>
        <end position="307"/>
    </location>
</feature>
<dbReference type="Gene3D" id="3.10.50.40">
    <property type="match status" value="2"/>
</dbReference>
<keyword evidence="2" id="KW-0697">Rotamase</keyword>